<dbReference type="Proteomes" id="UP001153076">
    <property type="component" value="Unassembled WGS sequence"/>
</dbReference>
<keyword evidence="6" id="KW-0862">Zinc</keyword>
<keyword evidence="5" id="KW-0548">Nucleotidyltransferase</keyword>
<dbReference type="Gene3D" id="1.10.1790.20">
    <property type="match status" value="1"/>
</dbReference>
<organism evidence="9 10">
    <name type="scientific">Carnegiea gigantea</name>
    <dbReference type="NCBI Taxonomy" id="171969"/>
    <lineage>
        <taxon>Eukaryota</taxon>
        <taxon>Viridiplantae</taxon>
        <taxon>Streptophyta</taxon>
        <taxon>Embryophyta</taxon>
        <taxon>Tracheophyta</taxon>
        <taxon>Spermatophyta</taxon>
        <taxon>Magnoliopsida</taxon>
        <taxon>eudicotyledons</taxon>
        <taxon>Gunneridae</taxon>
        <taxon>Pentapetalae</taxon>
        <taxon>Caryophyllales</taxon>
        <taxon>Cactineae</taxon>
        <taxon>Cactaceae</taxon>
        <taxon>Cactoideae</taxon>
        <taxon>Echinocereeae</taxon>
        <taxon>Carnegiea</taxon>
    </lineage>
</organism>
<dbReference type="PANTHER" id="PTHR34995">
    <property type="entry name" value="DNA-DIRECTED RNA POLYMERASE SUBUNIT BETA"/>
    <property type="match status" value="1"/>
</dbReference>
<dbReference type="InterPro" id="IPR007081">
    <property type="entry name" value="RNA_pol_Rpb1_5"/>
</dbReference>
<name>A0A9Q1JGI8_9CARY</name>
<dbReference type="GO" id="GO:0000428">
    <property type="term" value="C:DNA-directed RNA polymerase complex"/>
    <property type="evidence" value="ECO:0007669"/>
    <property type="project" value="UniProtKB-KW"/>
</dbReference>
<evidence type="ECO:0000313" key="10">
    <source>
        <dbReference type="Proteomes" id="UP001153076"/>
    </source>
</evidence>
<evidence type="ECO:0000256" key="1">
    <source>
        <dbReference type="ARBA" id="ARBA00012418"/>
    </source>
</evidence>
<dbReference type="InterPro" id="IPR050254">
    <property type="entry name" value="RNA_pol_beta''_euk"/>
</dbReference>
<keyword evidence="3" id="KW-0934">Plastid</keyword>
<dbReference type="Pfam" id="PF04998">
    <property type="entry name" value="RNA_pol_Rpb1_5"/>
    <property type="match status" value="1"/>
</dbReference>
<dbReference type="OrthoDB" id="498011at2759"/>
<accession>A0A9Q1JGI8</accession>
<keyword evidence="2" id="KW-0240">DNA-directed RNA polymerase</keyword>
<evidence type="ECO:0000256" key="3">
    <source>
        <dbReference type="ARBA" id="ARBA00022640"/>
    </source>
</evidence>
<feature type="domain" description="RNA polymerase Rpb1" evidence="8">
    <location>
        <begin position="31"/>
        <end position="73"/>
    </location>
</feature>
<gene>
    <name evidence="9" type="ORF">Cgig2_012070</name>
</gene>
<evidence type="ECO:0000256" key="7">
    <source>
        <dbReference type="ARBA" id="ARBA00023163"/>
    </source>
</evidence>
<dbReference type="EC" id="2.7.7.6" evidence="1"/>
<protein>
    <recommendedName>
        <fullName evidence="1">DNA-directed RNA polymerase</fullName>
        <ecNumber evidence="1">2.7.7.6</ecNumber>
    </recommendedName>
</protein>
<dbReference type="PANTHER" id="PTHR34995:SF1">
    <property type="entry name" value="DNA-DIRECTED RNA POLYMERASE SUBUNIT BETA"/>
    <property type="match status" value="1"/>
</dbReference>
<dbReference type="SUPFAM" id="SSF64484">
    <property type="entry name" value="beta and beta-prime subunits of DNA dependent RNA-polymerase"/>
    <property type="match status" value="1"/>
</dbReference>
<proteinExistence type="predicted"/>
<reference evidence="9" key="1">
    <citation type="submission" date="2022-04" db="EMBL/GenBank/DDBJ databases">
        <title>Carnegiea gigantea Genome sequencing and assembly v2.</title>
        <authorList>
            <person name="Copetti D."/>
            <person name="Sanderson M.J."/>
            <person name="Burquez A."/>
            <person name="Wojciechowski M.F."/>
        </authorList>
    </citation>
    <scope>NUCLEOTIDE SEQUENCE</scope>
    <source>
        <strain evidence="9">SGP5-SGP5p</strain>
        <tissue evidence="9">Aerial part</tissue>
    </source>
</reference>
<dbReference type="GO" id="GO:0003677">
    <property type="term" value="F:DNA binding"/>
    <property type="evidence" value="ECO:0007669"/>
    <property type="project" value="InterPro"/>
</dbReference>
<dbReference type="AlphaFoldDB" id="A0A9Q1JGI8"/>
<keyword evidence="10" id="KW-1185">Reference proteome</keyword>
<evidence type="ECO:0000259" key="8">
    <source>
        <dbReference type="Pfam" id="PF04998"/>
    </source>
</evidence>
<dbReference type="GO" id="GO:0003899">
    <property type="term" value="F:DNA-directed RNA polymerase activity"/>
    <property type="evidence" value="ECO:0007669"/>
    <property type="project" value="UniProtKB-EC"/>
</dbReference>
<dbReference type="GO" id="GO:0006351">
    <property type="term" value="P:DNA-templated transcription"/>
    <property type="evidence" value="ECO:0007669"/>
    <property type="project" value="InterPro"/>
</dbReference>
<sequence>MNNEKRIDGWNEHLTRICCIPGGLTIGIELSIAQNPHSLVNKIQKVYRSQGMQIHNRHIEIIVRQIPSKVKISEDGISNRVFARVLAKAALRGHAVLLVTSIPLVWLKGLKENAVLRGDETCWYRIQRIRTPFKLTKEYSLENQKKVHIRGRNESDFVLPWRII</sequence>
<evidence type="ECO:0000256" key="6">
    <source>
        <dbReference type="ARBA" id="ARBA00022833"/>
    </source>
</evidence>
<evidence type="ECO:0000256" key="5">
    <source>
        <dbReference type="ARBA" id="ARBA00022695"/>
    </source>
</evidence>
<keyword evidence="4" id="KW-0808">Transferase</keyword>
<evidence type="ECO:0000256" key="2">
    <source>
        <dbReference type="ARBA" id="ARBA00022478"/>
    </source>
</evidence>
<comment type="caution">
    <text evidence="9">The sequence shown here is derived from an EMBL/GenBank/DDBJ whole genome shotgun (WGS) entry which is preliminary data.</text>
</comment>
<dbReference type="EMBL" id="JAKOGI010001818">
    <property type="protein sequence ID" value="KAJ8423947.1"/>
    <property type="molecule type" value="Genomic_DNA"/>
</dbReference>
<evidence type="ECO:0000313" key="9">
    <source>
        <dbReference type="EMBL" id="KAJ8423947.1"/>
    </source>
</evidence>
<evidence type="ECO:0000256" key="4">
    <source>
        <dbReference type="ARBA" id="ARBA00022679"/>
    </source>
</evidence>
<keyword evidence="7" id="KW-0804">Transcription</keyword>